<evidence type="ECO:0000256" key="5">
    <source>
        <dbReference type="ARBA" id="ARBA00022777"/>
    </source>
</evidence>
<protein>
    <recommendedName>
        <fullName evidence="2">histidine kinase</fullName>
        <ecNumber evidence="2">2.7.13.3</ecNumber>
    </recommendedName>
</protein>
<organism evidence="8 9">
    <name type="scientific">Idiomarina rhizosphaerae</name>
    <dbReference type="NCBI Taxonomy" id="2961572"/>
    <lineage>
        <taxon>Bacteria</taxon>
        <taxon>Pseudomonadati</taxon>
        <taxon>Pseudomonadota</taxon>
        <taxon>Gammaproteobacteria</taxon>
        <taxon>Alteromonadales</taxon>
        <taxon>Idiomarinaceae</taxon>
        <taxon>Idiomarina</taxon>
    </lineage>
</organism>
<dbReference type="RefSeq" id="WP_253618276.1">
    <property type="nucleotide sequence ID" value="NZ_JAMZDE010000005.1"/>
</dbReference>
<reference evidence="8" key="1">
    <citation type="submission" date="2022-06" db="EMBL/GenBank/DDBJ databases">
        <title>Idiomarina rhizosphaerae M1R2S28.</title>
        <authorList>
            <person name="Sun J.-Q."/>
            <person name="Li L.-F."/>
        </authorList>
    </citation>
    <scope>NUCLEOTIDE SEQUENCE</scope>
    <source>
        <strain evidence="8">M1R2S28</strain>
    </source>
</reference>
<evidence type="ECO:0000256" key="4">
    <source>
        <dbReference type="ARBA" id="ARBA00022679"/>
    </source>
</evidence>
<dbReference type="Pfam" id="PF08447">
    <property type="entry name" value="PAS_3"/>
    <property type="match status" value="2"/>
</dbReference>
<dbReference type="PANTHER" id="PTHR43304">
    <property type="entry name" value="PHYTOCHROME-LIKE PROTEIN CPH1"/>
    <property type="match status" value="1"/>
</dbReference>
<dbReference type="GO" id="GO:0004673">
    <property type="term" value="F:protein histidine kinase activity"/>
    <property type="evidence" value="ECO:0007669"/>
    <property type="project" value="UniProtKB-EC"/>
</dbReference>
<dbReference type="Gene3D" id="2.10.70.100">
    <property type="match status" value="1"/>
</dbReference>
<evidence type="ECO:0000256" key="3">
    <source>
        <dbReference type="ARBA" id="ARBA00022553"/>
    </source>
</evidence>
<dbReference type="NCBIfam" id="TIGR00229">
    <property type="entry name" value="sensory_box"/>
    <property type="match status" value="1"/>
</dbReference>
<dbReference type="PROSITE" id="PS50113">
    <property type="entry name" value="PAC"/>
    <property type="match status" value="1"/>
</dbReference>
<dbReference type="EC" id="2.7.13.3" evidence="2"/>
<dbReference type="InterPro" id="IPR013655">
    <property type="entry name" value="PAS_fold_3"/>
</dbReference>
<accession>A0A9X2JRI6</accession>
<evidence type="ECO:0000259" key="6">
    <source>
        <dbReference type="PROSITE" id="PS50112"/>
    </source>
</evidence>
<evidence type="ECO:0000313" key="8">
    <source>
        <dbReference type="EMBL" id="MCP1338878.1"/>
    </source>
</evidence>
<dbReference type="InterPro" id="IPR000700">
    <property type="entry name" value="PAS-assoc_C"/>
</dbReference>
<name>A0A9X2JRI6_9GAMM</name>
<dbReference type="PROSITE" id="PS50112">
    <property type="entry name" value="PAS"/>
    <property type="match status" value="1"/>
</dbReference>
<dbReference type="InterPro" id="IPR035965">
    <property type="entry name" value="PAS-like_dom_sf"/>
</dbReference>
<comment type="catalytic activity">
    <reaction evidence="1">
        <text>ATP + protein L-histidine = ADP + protein N-phospho-L-histidine.</text>
        <dbReference type="EC" id="2.7.13.3"/>
    </reaction>
</comment>
<gene>
    <name evidence="8" type="ORF">NJR55_04665</name>
</gene>
<evidence type="ECO:0000259" key="7">
    <source>
        <dbReference type="PROSITE" id="PS50113"/>
    </source>
</evidence>
<dbReference type="InterPro" id="IPR000014">
    <property type="entry name" value="PAS"/>
</dbReference>
<proteinExistence type="predicted"/>
<feature type="domain" description="PAS" evidence="6">
    <location>
        <begin position="37"/>
        <end position="113"/>
    </location>
</feature>
<dbReference type="EMBL" id="JAMZDE010000005">
    <property type="protein sequence ID" value="MCP1338878.1"/>
    <property type="molecule type" value="Genomic_DNA"/>
</dbReference>
<dbReference type="CDD" id="cd00130">
    <property type="entry name" value="PAS"/>
    <property type="match status" value="2"/>
</dbReference>
<keyword evidence="9" id="KW-1185">Reference proteome</keyword>
<dbReference type="Proteomes" id="UP001139474">
    <property type="component" value="Unassembled WGS sequence"/>
</dbReference>
<comment type="caution">
    <text evidence="8">The sequence shown here is derived from an EMBL/GenBank/DDBJ whole genome shotgun (WGS) entry which is preliminary data.</text>
</comment>
<feature type="domain" description="PAC" evidence="7">
    <location>
        <begin position="241"/>
        <end position="292"/>
    </location>
</feature>
<evidence type="ECO:0000256" key="2">
    <source>
        <dbReference type="ARBA" id="ARBA00012438"/>
    </source>
</evidence>
<keyword evidence="5" id="KW-0418">Kinase</keyword>
<keyword evidence="4" id="KW-0808">Transferase</keyword>
<dbReference type="InterPro" id="IPR052162">
    <property type="entry name" value="Sensor_kinase/Photoreceptor"/>
</dbReference>
<sequence length="419" mass="47957">MGHFAFICCLVSGLWVNIAAYVYRQRVMLQFMDHEKQLVNLEQLANSVPGALYQLERSPDGQLKFNYVSQGVEAIFGCSAESLANDVTLLSEIIHPDDLQSVLSSMHNSARYQYLWVKEYRVIKNGRVSWIYGHAVTSQQADGSTLWNGQMLDITERKMLELKVEENQRNLMLAERVAGLGHWQLDLETGQSLWSDTMYNLHGLDKAKVTPSLALTIERTHPEDRQAVTEAINAVKQSGARDVEHRIMLGDGEIRWLRRSGIYRIDEAGREIIFGTTQDITDYKELELKLRETGGNDEHTGFYNRRLMLQSLQRRFSLYQAHSEHQYYIMVVRVANNAETLKIVSKIVRQNIQDYDTPGCLGKGIIVVLMSTLSAEQNKNCLKATRQLLEQHEIEHKIALECAQITDLRFDDVLLRALI</sequence>
<dbReference type="SUPFAM" id="SSF55785">
    <property type="entry name" value="PYP-like sensor domain (PAS domain)"/>
    <property type="match status" value="2"/>
</dbReference>
<dbReference type="AlphaFoldDB" id="A0A9X2JRI6"/>
<dbReference type="Gene3D" id="3.30.450.20">
    <property type="entry name" value="PAS domain"/>
    <property type="match status" value="2"/>
</dbReference>
<dbReference type="PANTHER" id="PTHR43304:SF1">
    <property type="entry name" value="PAC DOMAIN-CONTAINING PROTEIN"/>
    <property type="match status" value="1"/>
</dbReference>
<evidence type="ECO:0000256" key="1">
    <source>
        <dbReference type="ARBA" id="ARBA00000085"/>
    </source>
</evidence>
<keyword evidence="3" id="KW-0597">Phosphoprotein</keyword>
<evidence type="ECO:0000313" key="9">
    <source>
        <dbReference type="Proteomes" id="UP001139474"/>
    </source>
</evidence>